<dbReference type="PANTHER" id="PTHR31713">
    <property type="entry name" value="OS02G0177800 PROTEIN"/>
    <property type="match status" value="1"/>
</dbReference>
<evidence type="ECO:0000256" key="1">
    <source>
        <dbReference type="ARBA" id="ARBA00004123"/>
    </source>
</evidence>
<reference evidence="12" key="1">
    <citation type="submission" date="2024-06" db="EMBL/GenBank/DDBJ databases">
        <authorList>
            <person name="Ryan C."/>
        </authorList>
    </citation>
    <scope>NUCLEOTIDE SEQUENCE [LARGE SCALE GENOMIC DNA]</scope>
</reference>
<protein>
    <submittedName>
        <fullName evidence="11">Uncharacterized protein</fullName>
    </submittedName>
</protein>
<dbReference type="GO" id="GO:0005634">
    <property type="term" value="C:nucleus"/>
    <property type="evidence" value="ECO:0007669"/>
    <property type="project" value="UniProtKB-SubCell"/>
</dbReference>
<feature type="domain" description="Calmodulin binding protein C-terminal" evidence="10">
    <location>
        <begin position="203"/>
        <end position="255"/>
    </location>
</feature>
<dbReference type="Pfam" id="PF20452">
    <property type="entry name" value="Calmod_bind_C"/>
    <property type="match status" value="1"/>
</dbReference>
<keyword evidence="4" id="KW-0238">DNA-binding</keyword>
<proteinExistence type="inferred from homology"/>
<dbReference type="InterPro" id="IPR046831">
    <property type="entry name" value="Calmodulin_bind_N"/>
</dbReference>
<evidence type="ECO:0000256" key="3">
    <source>
        <dbReference type="ARBA" id="ARBA00023015"/>
    </source>
</evidence>
<evidence type="ECO:0000259" key="8">
    <source>
        <dbReference type="Pfam" id="PF07887"/>
    </source>
</evidence>
<dbReference type="AlphaFoldDB" id="A0ABC9GGN9"/>
<keyword evidence="3" id="KW-0805">Transcription regulation</keyword>
<keyword evidence="5" id="KW-0010">Activator</keyword>
<dbReference type="EMBL" id="OZ075119">
    <property type="protein sequence ID" value="CAL5093122.1"/>
    <property type="molecule type" value="Genomic_DNA"/>
</dbReference>
<name>A0ABC9GGN9_9POAL</name>
<evidence type="ECO:0000259" key="9">
    <source>
        <dbReference type="Pfam" id="PF20451"/>
    </source>
</evidence>
<keyword evidence="6" id="KW-0804">Transcription</keyword>
<evidence type="ECO:0000256" key="4">
    <source>
        <dbReference type="ARBA" id="ARBA00023125"/>
    </source>
</evidence>
<keyword evidence="7" id="KW-0539">Nucleus</keyword>
<reference evidence="11 12" key="2">
    <citation type="submission" date="2024-10" db="EMBL/GenBank/DDBJ databases">
        <authorList>
            <person name="Ryan C."/>
        </authorList>
    </citation>
    <scope>NUCLEOTIDE SEQUENCE [LARGE SCALE GENOMIC DNA]</scope>
</reference>
<sequence>MVKIVVVNQQGSNCPQLLSANVKVVVLHGDFNENNRESWTLEEFESHIVRPRDRVGVVLTGKLELQLKNGEACIKNITFGDISKFTRSGKFRLGVMLADNLGERVQEGITEPFTVRDRRGEGYKKFDIPTLEDKVWRVEKIAKNGPFCKALEQNGITLVKHFMRQYYKDKKALRNVRILRNASDAFWKKMVNHAKKCDPGRALYSYFIDGKNIRLFFNSLGQIVGVTITDKYKAFGGLGEREKAQVEEWSRDAYECMTYHQPDYEIYNSQPRPIDRSTFQELIMPGPKSTEATDEIIHEADEQVSSEGNRLSGNRSQQCTLQRVGSRRVRAPLPFAQGNNETDVSFDIDVELGSGPEIQYQTTNSDFNASSVILPCPPADETVALHQAAMAASSSSVTVHQDSHMPFPNVGPSLGQWCAEQQVDSQYASFCPNNQDDLQLQYLLMQNSFSTDQIWDGMPNDFFSQFCSSGVNNLQADVCCGMVKLSCRKWVKLAVLAKWLAMLRASKSKDLA</sequence>
<evidence type="ECO:0000256" key="2">
    <source>
        <dbReference type="ARBA" id="ARBA00007214"/>
    </source>
</evidence>
<evidence type="ECO:0000259" key="10">
    <source>
        <dbReference type="Pfam" id="PF20452"/>
    </source>
</evidence>
<comment type="subcellular location">
    <subcellularLocation>
        <location evidence="1">Nucleus</location>
    </subcellularLocation>
</comment>
<dbReference type="Pfam" id="PF07887">
    <property type="entry name" value="Calmodulin_bind"/>
    <property type="match status" value="1"/>
</dbReference>
<organism evidence="11 12">
    <name type="scientific">Urochloa decumbens</name>
    <dbReference type="NCBI Taxonomy" id="240449"/>
    <lineage>
        <taxon>Eukaryota</taxon>
        <taxon>Viridiplantae</taxon>
        <taxon>Streptophyta</taxon>
        <taxon>Embryophyta</taxon>
        <taxon>Tracheophyta</taxon>
        <taxon>Spermatophyta</taxon>
        <taxon>Magnoliopsida</taxon>
        <taxon>Liliopsida</taxon>
        <taxon>Poales</taxon>
        <taxon>Poaceae</taxon>
        <taxon>PACMAD clade</taxon>
        <taxon>Panicoideae</taxon>
        <taxon>Panicodae</taxon>
        <taxon>Paniceae</taxon>
        <taxon>Melinidinae</taxon>
        <taxon>Urochloa</taxon>
    </lineage>
</organism>
<evidence type="ECO:0000256" key="5">
    <source>
        <dbReference type="ARBA" id="ARBA00023159"/>
    </source>
</evidence>
<evidence type="ECO:0000256" key="7">
    <source>
        <dbReference type="ARBA" id="ARBA00023242"/>
    </source>
</evidence>
<keyword evidence="12" id="KW-1185">Reference proteome</keyword>
<dbReference type="Proteomes" id="UP001497457">
    <property type="component" value="Chromosome 9rd"/>
</dbReference>
<dbReference type="PANTHER" id="PTHR31713:SF47">
    <property type="entry name" value="PROTEIN, PUTATIVE, EXPRESSED-RELATED"/>
    <property type="match status" value="1"/>
</dbReference>
<dbReference type="InterPro" id="IPR046830">
    <property type="entry name" value="Calmod_bind_M"/>
</dbReference>
<dbReference type="InterPro" id="IPR046829">
    <property type="entry name" value="Calmod_bind_C"/>
</dbReference>
<dbReference type="InterPro" id="IPR012416">
    <property type="entry name" value="CBP60"/>
</dbReference>
<dbReference type="Pfam" id="PF20451">
    <property type="entry name" value="Calmod_bind_M"/>
    <property type="match status" value="1"/>
</dbReference>
<comment type="similarity">
    <text evidence="2">Belongs to the plant ACBP60 protein family.</text>
</comment>
<feature type="domain" description="Calmodulin binding protein central" evidence="9">
    <location>
        <begin position="131"/>
        <end position="197"/>
    </location>
</feature>
<evidence type="ECO:0000313" key="12">
    <source>
        <dbReference type="Proteomes" id="UP001497457"/>
    </source>
</evidence>
<evidence type="ECO:0000313" key="11">
    <source>
        <dbReference type="EMBL" id="CAL5093122.1"/>
    </source>
</evidence>
<accession>A0ABC9GGN9</accession>
<feature type="domain" description="Calmodulin binding protein-like N-terminal" evidence="8">
    <location>
        <begin position="3"/>
        <end position="118"/>
    </location>
</feature>
<evidence type="ECO:0000256" key="6">
    <source>
        <dbReference type="ARBA" id="ARBA00023163"/>
    </source>
</evidence>
<dbReference type="GO" id="GO:0003677">
    <property type="term" value="F:DNA binding"/>
    <property type="evidence" value="ECO:0007669"/>
    <property type="project" value="UniProtKB-KW"/>
</dbReference>
<gene>
    <name evidence="11" type="ORF">URODEC1_LOCUS115233</name>
</gene>